<dbReference type="Gene3D" id="1.10.287.470">
    <property type="entry name" value="Helix hairpin bin"/>
    <property type="match status" value="1"/>
</dbReference>
<dbReference type="EMBL" id="RBAH01000006">
    <property type="protein sequence ID" value="RKN84856.1"/>
    <property type="molecule type" value="Genomic_DNA"/>
</dbReference>
<dbReference type="Pfam" id="PF25954">
    <property type="entry name" value="Beta-barrel_RND_2"/>
    <property type="match status" value="1"/>
</dbReference>
<evidence type="ECO:0000259" key="4">
    <source>
        <dbReference type="Pfam" id="PF25917"/>
    </source>
</evidence>
<gene>
    <name evidence="7" type="ORF">D7M11_09985</name>
</gene>
<evidence type="ECO:0000256" key="1">
    <source>
        <dbReference type="ARBA" id="ARBA00009477"/>
    </source>
</evidence>
<accession>A0A3B0CLI2</accession>
<dbReference type="SUPFAM" id="SSF111369">
    <property type="entry name" value="HlyD-like secretion proteins"/>
    <property type="match status" value="1"/>
</dbReference>
<dbReference type="PANTHER" id="PTHR30469:SF15">
    <property type="entry name" value="HLYD FAMILY OF SECRETION PROTEINS"/>
    <property type="match status" value="1"/>
</dbReference>
<organism evidence="7 8">
    <name type="scientific">Paenibacillus ginsengarvi</name>
    <dbReference type="NCBI Taxonomy" id="400777"/>
    <lineage>
        <taxon>Bacteria</taxon>
        <taxon>Bacillati</taxon>
        <taxon>Bacillota</taxon>
        <taxon>Bacilli</taxon>
        <taxon>Bacillales</taxon>
        <taxon>Paenibacillaceae</taxon>
        <taxon>Paenibacillus</taxon>
    </lineage>
</organism>
<dbReference type="InterPro" id="IPR058792">
    <property type="entry name" value="Beta-barrel_RND_2"/>
</dbReference>
<dbReference type="RefSeq" id="WP_120747062.1">
    <property type="nucleotide sequence ID" value="NZ_RBAH01000006.1"/>
</dbReference>
<feature type="domain" description="CusB-like beta-barrel" evidence="5">
    <location>
        <begin position="270"/>
        <end position="343"/>
    </location>
</feature>
<protein>
    <submittedName>
        <fullName evidence="7">Efflux RND transporter periplasmic adaptor subunit</fullName>
    </submittedName>
</protein>
<keyword evidence="2" id="KW-0175">Coiled coil</keyword>
<dbReference type="GO" id="GO:1990281">
    <property type="term" value="C:efflux pump complex"/>
    <property type="evidence" value="ECO:0007669"/>
    <property type="project" value="TreeGrafter"/>
</dbReference>
<evidence type="ECO:0000259" key="5">
    <source>
        <dbReference type="Pfam" id="PF25954"/>
    </source>
</evidence>
<keyword evidence="8" id="KW-1185">Reference proteome</keyword>
<proteinExistence type="inferred from homology"/>
<evidence type="ECO:0000313" key="7">
    <source>
        <dbReference type="EMBL" id="RKN84856.1"/>
    </source>
</evidence>
<dbReference type="PROSITE" id="PS51257">
    <property type="entry name" value="PROKAR_LIPOPROTEIN"/>
    <property type="match status" value="1"/>
</dbReference>
<dbReference type="Pfam" id="PF25989">
    <property type="entry name" value="YknX_C"/>
    <property type="match status" value="1"/>
</dbReference>
<dbReference type="GO" id="GO:0015562">
    <property type="term" value="F:efflux transmembrane transporter activity"/>
    <property type="evidence" value="ECO:0007669"/>
    <property type="project" value="TreeGrafter"/>
</dbReference>
<reference evidence="7 8" key="1">
    <citation type="journal article" date="2007" name="Int. J. Syst. Evol. Microbiol.">
        <title>Paenibacillus ginsengarvi sp. nov., isolated from soil from ginseng cultivation.</title>
        <authorList>
            <person name="Yoon M.H."/>
            <person name="Ten L.N."/>
            <person name="Im W.T."/>
        </authorList>
    </citation>
    <scope>NUCLEOTIDE SEQUENCE [LARGE SCALE GENOMIC DNA]</scope>
    <source>
        <strain evidence="7 8">KCTC 13059</strain>
    </source>
</reference>
<dbReference type="Gene3D" id="2.40.50.100">
    <property type="match status" value="1"/>
</dbReference>
<feature type="chain" id="PRO_5038961123" evidence="3">
    <location>
        <begin position="28"/>
        <end position="418"/>
    </location>
</feature>
<evidence type="ECO:0000256" key="3">
    <source>
        <dbReference type="SAM" id="SignalP"/>
    </source>
</evidence>
<dbReference type="AlphaFoldDB" id="A0A3B0CLI2"/>
<feature type="domain" description="Multidrug resistance protein MdtA-like barrel-sandwich hybrid" evidence="4">
    <location>
        <begin position="77"/>
        <end position="258"/>
    </location>
</feature>
<dbReference type="NCBIfam" id="TIGR01730">
    <property type="entry name" value="RND_mfp"/>
    <property type="match status" value="1"/>
</dbReference>
<evidence type="ECO:0000259" key="6">
    <source>
        <dbReference type="Pfam" id="PF25989"/>
    </source>
</evidence>
<dbReference type="Gene3D" id="2.40.30.170">
    <property type="match status" value="1"/>
</dbReference>
<dbReference type="OrthoDB" id="1633529at2"/>
<dbReference type="Proteomes" id="UP000282311">
    <property type="component" value="Unassembled WGS sequence"/>
</dbReference>
<keyword evidence="3" id="KW-0732">Signal</keyword>
<feature type="coiled-coil region" evidence="2">
    <location>
        <begin position="133"/>
        <end position="235"/>
    </location>
</feature>
<dbReference type="InterPro" id="IPR006143">
    <property type="entry name" value="RND_pump_MFP"/>
</dbReference>
<name>A0A3B0CLI2_9BACL</name>
<evidence type="ECO:0000256" key="2">
    <source>
        <dbReference type="SAM" id="Coils"/>
    </source>
</evidence>
<dbReference type="PANTHER" id="PTHR30469">
    <property type="entry name" value="MULTIDRUG RESISTANCE PROTEIN MDTA"/>
    <property type="match status" value="1"/>
</dbReference>
<feature type="signal peptide" evidence="3">
    <location>
        <begin position="1"/>
        <end position="27"/>
    </location>
</feature>
<dbReference type="Gene3D" id="2.40.420.20">
    <property type="match status" value="1"/>
</dbReference>
<dbReference type="InterPro" id="IPR058625">
    <property type="entry name" value="MdtA-like_BSH"/>
</dbReference>
<dbReference type="InterPro" id="IPR058637">
    <property type="entry name" value="YknX-like_C"/>
</dbReference>
<comment type="similarity">
    <text evidence="1">Belongs to the membrane fusion protein (MFP) (TC 8.A.1) family.</text>
</comment>
<dbReference type="Pfam" id="PF25917">
    <property type="entry name" value="BSH_RND"/>
    <property type="match status" value="1"/>
</dbReference>
<sequence length="418" mass="45266">MKQRFQTVKRSSIAATGALLLGASLLAGCTSSPEATPAAAVQQQAQVKTVKTAKAEKRTIADPMEHVADVVASSRMTVATKSGGEVSEVLKKRGDTVEKGELLFRLDPKDVLLQKEKANVSISGTKQQLAKAVQDLADGKRDLQNGIAKLEQTVRDTEKTYNKMRNDYDQGLVSKIQLEQLETQLSGLRMDLESSRAKLKTMESTNSLSQLEQGLETAQLSVQEIDRALENMEVRAPVGGVLTDFTVEAGMTVPAGFSAGDIQKLNPVKVKAELTEDAAKLIRGKQELHLAIPGSADRLTGTVAYLADVMSAQTKSYSLELEVANPERKLKPGMKVQIMLSEEADQVVVTVPTTSVVREAGETFVYILNGSVAEKRKVELGRLKETYQEAISGVKEGEQIIVSGQNLLKDKETVQLAN</sequence>
<evidence type="ECO:0000313" key="8">
    <source>
        <dbReference type="Proteomes" id="UP000282311"/>
    </source>
</evidence>
<feature type="domain" description="YknX-like C-terminal permuted SH3-like" evidence="6">
    <location>
        <begin position="348"/>
        <end position="414"/>
    </location>
</feature>
<comment type="caution">
    <text evidence="7">The sequence shown here is derived from an EMBL/GenBank/DDBJ whole genome shotgun (WGS) entry which is preliminary data.</text>
</comment>